<comment type="caution">
    <text evidence="3">The sequence shown here is derived from an EMBL/GenBank/DDBJ whole genome shotgun (WGS) entry which is preliminary data.</text>
</comment>
<evidence type="ECO:0000313" key="3">
    <source>
        <dbReference type="EMBL" id="OGY82486.1"/>
    </source>
</evidence>
<reference evidence="3 4" key="1">
    <citation type="journal article" date="2016" name="Nat. Commun.">
        <title>Thousands of microbial genomes shed light on interconnected biogeochemical processes in an aquifer system.</title>
        <authorList>
            <person name="Anantharaman K."/>
            <person name="Brown C.T."/>
            <person name="Hug L.A."/>
            <person name="Sharon I."/>
            <person name="Castelle C.J."/>
            <person name="Probst A.J."/>
            <person name="Thomas B.C."/>
            <person name="Singh A."/>
            <person name="Wilkins M.J."/>
            <person name="Karaoz U."/>
            <person name="Brodie E.L."/>
            <person name="Williams K.H."/>
            <person name="Hubbard S.S."/>
            <person name="Banfield J.F."/>
        </authorList>
    </citation>
    <scope>NUCLEOTIDE SEQUENCE [LARGE SCALE GENOMIC DNA]</scope>
</reference>
<dbReference type="SUPFAM" id="SSF82771">
    <property type="entry name" value="GIY-YIG endonuclease"/>
    <property type="match status" value="1"/>
</dbReference>
<dbReference type="PANTHER" id="PTHR34477:SF1">
    <property type="entry name" value="UPF0213 PROTEIN YHBQ"/>
    <property type="match status" value="1"/>
</dbReference>
<comment type="similarity">
    <text evidence="1">Belongs to the UPF0213 family.</text>
</comment>
<dbReference type="InterPro" id="IPR050190">
    <property type="entry name" value="UPF0213_domain"/>
</dbReference>
<evidence type="ECO:0000313" key="4">
    <source>
        <dbReference type="Proteomes" id="UP000176952"/>
    </source>
</evidence>
<gene>
    <name evidence="3" type="ORF">A3F54_05845</name>
</gene>
<accession>A0A1G2B169</accession>
<dbReference type="Proteomes" id="UP000176952">
    <property type="component" value="Unassembled WGS sequence"/>
</dbReference>
<dbReference type="Pfam" id="PF01541">
    <property type="entry name" value="GIY-YIG"/>
    <property type="match status" value="1"/>
</dbReference>
<dbReference type="EMBL" id="MHKD01000028">
    <property type="protein sequence ID" value="OGY82486.1"/>
    <property type="molecule type" value="Genomic_DNA"/>
</dbReference>
<name>A0A1G2B169_9BACT</name>
<dbReference type="AlphaFoldDB" id="A0A1G2B169"/>
<dbReference type="PROSITE" id="PS50164">
    <property type="entry name" value="GIY_YIG"/>
    <property type="match status" value="1"/>
</dbReference>
<feature type="domain" description="GIY-YIG" evidence="2">
    <location>
        <begin position="2"/>
        <end position="77"/>
    </location>
</feature>
<dbReference type="SMART" id="SM00465">
    <property type="entry name" value="GIYc"/>
    <property type="match status" value="1"/>
</dbReference>
<dbReference type="Gene3D" id="3.40.1440.10">
    <property type="entry name" value="GIY-YIG endonuclease"/>
    <property type="match status" value="1"/>
</dbReference>
<evidence type="ECO:0000259" key="2">
    <source>
        <dbReference type="PROSITE" id="PS50164"/>
    </source>
</evidence>
<organism evidence="3 4">
    <name type="scientific">Candidatus Kerfeldbacteria bacterium RIFCSPHIGHO2_12_FULL_48_17</name>
    <dbReference type="NCBI Taxonomy" id="1798542"/>
    <lineage>
        <taxon>Bacteria</taxon>
        <taxon>Candidatus Kerfeldiibacteriota</taxon>
    </lineage>
</organism>
<dbReference type="InterPro" id="IPR000305">
    <property type="entry name" value="GIY-YIG_endonuc"/>
</dbReference>
<dbReference type="STRING" id="1798542.A3F54_05845"/>
<proteinExistence type="inferred from homology"/>
<sequence>MSTWFVYMLRCFDGSFYIGISNNLEARLQKHNDGLGAKYTRSRRPVQLVWSESVASVSAAKKREAALKKLTREQKQELIGS</sequence>
<evidence type="ECO:0000256" key="1">
    <source>
        <dbReference type="ARBA" id="ARBA00007435"/>
    </source>
</evidence>
<dbReference type="InterPro" id="IPR035901">
    <property type="entry name" value="GIY-YIG_endonuc_sf"/>
</dbReference>
<dbReference type="PANTHER" id="PTHR34477">
    <property type="entry name" value="UPF0213 PROTEIN YHBQ"/>
    <property type="match status" value="1"/>
</dbReference>
<dbReference type="CDD" id="cd10456">
    <property type="entry name" value="GIY-YIG_UPF0213"/>
    <property type="match status" value="1"/>
</dbReference>
<protein>
    <recommendedName>
        <fullName evidence="2">GIY-YIG domain-containing protein</fullName>
    </recommendedName>
</protein>